<evidence type="ECO:0000313" key="1">
    <source>
        <dbReference type="EMBL" id="KAH7941968.1"/>
    </source>
</evidence>
<dbReference type="EMBL" id="CM023476">
    <property type="protein sequence ID" value="KAH7941968.1"/>
    <property type="molecule type" value="Genomic_DNA"/>
</dbReference>
<reference evidence="1" key="1">
    <citation type="submission" date="2020-05" db="EMBL/GenBank/DDBJ databases">
        <title>Large-scale comparative analyses of tick genomes elucidate their genetic diversity and vector capacities.</title>
        <authorList>
            <person name="Jia N."/>
            <person name="Wang J."/>
            <person name="Shi W."/>
            <person name="Du L."/>
            <person name="Sun Y."/>
            <person name="Zhan W."/>
            <person name="Jiang J."/>
            <person name="Wang Q."/>
            <person name="Zhang B."/>
            <person name="Ji P."/>
            <person name="Sakyi L.B."/>
            <person name="Cui X."/>
            <person name="Yuan T."/>
            <person name="Jiang B."/>
            <person name="Yang W."/>
            <person name="Lam T.T.-Y."/>
            <person name="Chang Q."/>
            <person name="Ding S."/>
            <person name="Wang X."/>
            <person name="Zhu J."/>
            <person name="Ruan X."/>
            <person name="Zhao L."/>
            <person name="Wei J."/>
            <person name="Que T."/>
            <person name="Du C."/>
            <person name="Cheng J."/>
            <person name="Dai P."/>
            <person name="Han X."/>
            <person name="Huang E."/>
            <person name="Gao Y."/>
            <person name="Liu J."/>
            <person name="Shao H."/>
            <person name="Ye R."/>
            <person name="Li L."/>
            <person name="Wei W."/>
            <person name="Wang X."/>
            <person name="Wang C."/>
            <person name="Yang T."/>
            <person name="Huo Q."/>
            <person name="Li W."/>
            <person name="Guo W."/>
            <person name="Chen H."/>
            <person name="Zhou L."/>
            <person name="Ni X."/>
            <person name="Tian J."/>
            <person name="Zhou Y."/>
            <person name="Sheng Y."/>
            <person name="Liu T."/>
            <person name="Pan Y."/>
            <person name="Xia L."/>
            <person name="Li J."/>
            <person name="Zhao F."/>
            <person name="Cao W."/>
        </authorList>
    </citation>
    <scope>NUCLEOTIDE SEQUENCE</scope>
    <source>
        <strain evidence="1">Dsil-2018</strain>
    </source>
</reference>
<name>A0ACB8CGR1_DERSI</name>
<keyword evidence="2" id="KW-1185">Reference proteome</keyword>
<comment type="caution">
    <text evidence="1">The sequence shown here is derived from an EMBL/GenBank/DDBJ whole genome shotgun (WGS) entry which is preliminary data.</text>
</comment>
<protein>
    <submittedName>
        <fullName evidence="1">Uncharacterized protein</fullName>
    </submittedName>
</protein>
<accession>A0ACB8CGR1</accession>
<organism evidence="1 2">
    <name type="scientific">Dermacentor silvarum</name>
    <name type="common">Tick</name>
    <dbReference type="NCBI Taxonomy" id="543639"/>
    <lineage>
        <taxon>Eukaryota</taxon>
        <taxon>Metazoa</taxon>
        <taxon>Ecdysozoa</taxon>
        <taxon>Arthropoda</taxon>
        <taxon>Chelicerata</taxon>
        <taxon>Arachnida</taxon>
        <taxon>Acari</taxon>
        <taxon>Parasitiformes</taxon>
        <taxon>Ixodida</taxon>
        <taxon>Ixodoidea</taxon>
        <taxon>Ixodidae</taxon>
        <taxon>Rhipicephalinae</taxon>
        <taxon>Dermacentor</taxon>
    </lineage>
</organism>
<sequence>MDTTPALHRRRTNCSDTGAVQRVAPEAIAEQVEVLVKSLHFASHLHSLPRALPSGIRKKLGLAIAIIADPKVLILDEPTAGLDPQSRHEVWDLLQKMRRSCTMLLTTHDMEEADVVGDRIAILAEGTIRCCGSSQFLKHRFGTGYHMDIGKRLHRCDVQGIILVVKTYVPTVQLVSETSKMLRLSLGVTSSEGFVDMFKVLERFRSKLGIVEMTVSVTTMEDVYLRCVFR</sequence>
<dbReference type="Proteomes" id="UP000821865">
    <property type="component" value="Chromosome 7"/>
</dbReference>
<gene>
    <name evidence="1" type="ORF">HPB49_019028</name>
</gene>
<proteinExistence type="predicted"/>
<evidence type="ECO:0000313" key="2">
    <source>
        <dbReference type="Proteomes" id="UP000821865"/>
    </source>
</evidence>